<organism evidence="1 2">
    <name type="scientific">Streptomyces chiangmaiensis</name>
    <dbReference type="NCBI Taxonomy" id="766497"/>
    <lineage>
        <taxon>Bacteria</taxon>
        <taxon>Bacillati</taxon>
        <taxon>Actinomycetota</taxon>
        <taxon>Actinomycetes</taxon>
        <taxon>Kitasatosporales</taxon>
        <taxon>Streptomycetaceae</taxon>
        <taxon>Streptomyces</taxon>
    </lineage>
</organism>
<name>A0ABU7FHF0_9ACTN</name>
<dbReference type="CDD" id="cd07821">
    <property type="entry name" value="PYR_PYL_RCAR_like"/>
    <property type="match status" value="1"/>
</dbReference>
<keyword evidence="2" id="KW-1185">Reference proteome</keyword>
<accession>A0ABU7FHF0</accession>
<protein>
    <submittedName>
        <fullName evidence="1">SRPBCC family protein</fullName>
    </submittedName>
</protein>
<evidence type="ECO:0000313" key="2">
    <source>
        <dbReference type="Proteomes" id="UP001333996"/>
    </source>
</evidence>
<sequence length="172" mass="18778">MARLLRPVGLDFTKTAPVRLVFAREVTAPPRAVFGALAHDVHGWSEWFSAVTHARPLDDGTRREVRLTGGTRFRETVVAAKPNEVYAYRVDETGVPGIHALLEEWRLTPAGTGTRVQWTFAADGSAVFRFALKGARGGLGRAFRRAVTALDRRLAAQGAGPESVRPHPGLQE</sequence>
<dbReference type="Pfam" id="PF10604">
    <property type="entry name" value="Polyketide_cyc2"/>
    <property type="match status" value="1"/>
</dbReference>
<dbReference type="SUPFAM" id="SSF55961">
    <property type="entry name" value="Bet v1-like"/>
    <property type="match status" value="1"/>
</dbReference>
<gene>
    <name evidence="1" type="ORF">VXC91_16590</name>
</gene>
<comment type="caution">
    <text evidence="1">The sequence shown here is derived from an EMBL/GenBank/DDBJ whole genome shotgun (WGS) entry which is preliminary data.</text>
</comment>
<dbReference type="EMBL" id="JAYWVC010000047">
    <property type="protein sequence ID" value="MED7823562.1"/>
    <property type="molecule type" value="Genomic_DNA"/>
</dbReference>
<dbReference type="RefSeq" id="WP_329508024.1">
    <property type="nucleotide sequence ID" value="NZ_BAAAYZ010000234.1"/>
</dbReference>
<dbReference type="InterPro" id="IPR019587">
    <property type="entry name" value="Polyketide_cyclase/dehydratase"/>
</dbReference>
<dbReference type="Gene3D" id="3.30.530.20">
    <property type="match status" value="1"/>
</dbReference>
<evidence type="ECO:0000313" key="1">
    <source>
        <dbReference type="EMBL" id="MED7823562.1"/>
    </source>
</evidence>
<dbReference type="Proteomes" id="UP001333996">
    <property type="component" value="Unassembled WGS sequence"/>
</dbReference>
<dbReference type="InterPro" id="IPR023393">
    <property type="entry name" value="START-like_dom_sf"/>
</dbReference>
<reference evidence="1" key="1">
    <citation type="submission" date="2024-01" db="EMBL/GenBank/DDBJ databases">
        <title>First draft genome sequence data of TA4-1, the type strain of Gram-positive actinobacterium Streptomyces chiangmaiensis.</title>
        <authorList>
            <person name="Yasawong M."/>
            <person name="Nantapong N."/>
        </authorList>
    </citation>
    <scope>NUCLEOTIDE SEQUENCE</scope>
    <source>
        <strain evidence="1">TA4-1</strain>
    </source>
</reference>
<proteinExistence type="predicted"/>